<keyword evidence="4" id="KW-1185">Reference proteome</keyword>
<protein>
    <submittedName>
        <fullName evidence="3">Uncharacterized protein</fullName>
    </submittedName>
</protein>
<keyword evidence="2" id="KW-1133">Transmembrane helix</keyword>
<keyword evidence="2" id="KW-0472">Membrane</keyword>
<feature type="transmembrane region" description="Helical" evidence="2">
    <location>
        <begin position="12"/>
        <end position="32"/>
    </location>
</feature>
<gene>
    <name evidence="3" type="ORF">U0R22_001039</name>
</gene>
<dbReference type="EMBL" id="CP139858">
    <property type="protein sequence ID" value="WQB96944.1"/>
    <property type="molecule type" value="Genomic_DNA"/>
</dbReference>
<proteinExistence type="predicted"/>
<dbReference type="GeneID" id="71772961"/>
<accession>A0ABZ0VKS7</accession>
<reference evidence="3 4" key="1">
    <citation type="submission" date="2023-11" db="EMBL/GenBank/DDBJ databases">
        <authorList>
            <person name="Panchal A.K."/>
            <person name="Meaney J.S."/>
            <person name="Karas B.J."/>
            <person name="diCenzo G.C."/>
        </authorList>
    </citation>
    <scope>NUCLEOTIDE SEQUENCE [LARGE SCALE GENOMIC DNA]</scope>
    <source>
        <strain evidence="3 4">NZP2235</strain>
    </source>
</reference>
<dbReference type="RefSeq" id="WP_224713159.1">
    <property type="nucleotide sequence ID" value="NZ_CP139858.1"/>
</dbReference>
<evidence type="ECO:0000256" key="1">
    <source>
        <dbReference type="SAM" id="MobiDB-lite"/>
    </source>
</evidence>
<evidence type="ECO:0000313" key="3">
    <source>
        <dbReference type="EMBL" id="WQB96944.1"/>
    </source>
</evidence>
<organism evidence="3 4">
    <name type="scientific">Mesorhizobium huakuii</name>
    <dbReference type="NCBI Taxonomy" id="28104"/>
    <lineage>
        <taxon>Bacteria</taxon>
        <taxon>Pseudomonadati</taxon>
        <taxon>Pseudomonadota</taxon>
        <taxon>Alphaproteobacteria</taxon>
        <taxon>Hyphomicrobiales</taxon>
        <taxon>Phyllobacteriaceae</taxon>
        <taxon>Mesorhizobium</taxon>
    </lineage>
</organism>
<feature type="region of interest" description="Disordered" evidence="1">
    <location>
        <begin position="132"/>
        <end position="155"/>
    </location>
</feature>
<evidence type="ECO:0000256" key="2">
    <source>
        <dbReference type="SAM" id="Phobius"/>
    </source>
</evidence>
<sequence>MAVAADRDLGPITTLAITGISVVVFIISMYVPSIAQGGRAGRVGRRRHGAIRQGGRTPTFAEDGAFLERGPCPGRADGERRKSWRVSSMRVLHFEIWLHRQRRMGGRLGGKGKSNRVARHLCGLSPGACRCQARSEPASGGRTAFRPGPPIDDTK</sequence>
<dbReference type="Proteomes" id="UP001322481">
    <property type="component" value="Chromosome"/>
</dbReference>
<keyword evidence="2" id="KW-0812">Transmembrane</keyword>
<name>A0ABZ0VKS7_9HYPH</name>
<evidence type="ECO:0000313" key="4">
    <source>
        <dbReference type="Proteomes" id="UP001322481"/>
    </source>
</evidence>